<dbReference type="KEGG" id="ade:Adeh_3081"/>
<dbReference type="AlphaFoldDB" id="Q2IE46"/>
<evidence type="ECO:0000256" key="7">
    <source>
        <dbReference type="ARBA" id="ARBA00023098"/>
    </source>
</evidence>
<accession>Q2IE46</accession>
<evidence type="ECO:0000256" key="3">
    <source>
        <dbReference type="ARBA" id="ARBA00022548"/>
    </source>
</evidence>
<evidence type="ECO:0000256" key="12">
    <source>
        <dbReference type="ARBA" id="ARBA00049645"/>
    </source>
</evidence>
<comment type="pathway">
    <text evidence="12">Steroid metabolism; cholesterol degradation.</text>
</comment>
<dbReference type="eggNOG" id="COG2303">
    <property type="taxonomic scope" value="Bacteria"/>
</dbReference>
<name>Q2IE46_ANADE</name>
<keyword evidence="4" id="KW-0285">Flavoprotein</keyword>
<proteinExistence type="inferred from homology"/>
<dbReference type="RefSeq" id="WP_011422132.1">
    <property type="nucleotide sequence ID" value="NC_007760.1"/>
</dbReference>
<evidence type="ECO:0000256" key="8">
    <source>
        <dbReference type="ARBA" id="ARBA00023166"/>
    </source>
</evidence>
<evidence type="ECO:0000256" key="1">
    <source>
        <dbReference type="ARBA" id="ARBA00001974"/>
    </source>
</evidence>
<comment type="similarity">
    <text evidence="2">Belongs to the GMC oxidoreductase family.</text>
</comment>
<evidence type="ECO:0000259" key="16">
    <source>
        <dbReference type="Pfam" id="PF00732"/>
    </source>
</evidence>
<dbReference type="STRING" id="290397.Adeh_3081"/>
<dbReference type="InterPro" id="IPR052542">
    <property type="entry name" value="Cholesterol_Oxidase"/>
</dbReference>
<reference evidence="18" key="1">
    <citation type="submission" date="2006-01" db="EMBL/GenBank/DDBJ databases">
        <title>Complete sequence of Anaeromyxobacter dehalogenans 2CP-C.</title>
        <authorList>
            <consortium name="US DOE Joint Genome Institute"/>
            <person name="Copeland A."/>
            <person name="Lucas S."/>
            <person name="Lapidus A."/>
            <person name="Barry K."/>
            <person name="Detter J.C."/>
            <person name="Glavina T."/>
            <person name="Hammon N."/>
            <person name="Israni S."/>
            <person name="Pitluck S."/>
            <person name="Brettin T."/>
            <person name="Bruce D."/>
            <person name="Han C."/>
            <person name="Tapia R."/>
            <person name="Gilna P."/>
            <person name="Kiss H."/>
            <person name="Schmutz J."/>
            <person name="Larimer F."/>
            <person name="Land M."/>
            <person name="Kyrpides N."/>
            <person name="Anderson I."/>
            <person name="Sanford R.A."/>
            <person name="Ritalahti K.M."/>
            <person name="Thomas H.S."/>
            <person name="Kirby J.R."/>
            <person name="Zhulin I.B."/>
            <person name="Loeffler F.E."/>
            <person name="Richardson P."/>
        </authorList>
    </citation>
    <scope>NUCLEOTIDE SEQUENCE</scope>
    <source>
        <strain evidence="18">2CP-C</strain>
    </source>
</reference>
<comment type="cofactor">
    <cofactor evidence="1">
        <name>FAD</name>
        <dbReference type="ChEBI" id="CHEBI:57692"/>
    </cofactor>
</comment>
<dbReference type="HOGENOM" id="CLU_002483_2_0_7"/>
<protein>
    <recommendedName>
        <fullName evidence="14">Cholesterol oxidase</fullName>
        <ecNumber evidence="13">1.1.3.6</ecNumber>
        <ecNumber evidence="11">5.3.3.1</ecNumber>
    </recommendedName>
    <alternativeName>
        <fullName evidence="15">Cholesterol isomerase</fullName>
    </alternativeName>
</protein>
<dbReference type="Gene3D" id="3.50.50.60">
    <property type="entry name" value="FAD/NAD(P)-binding domain"/>
    <property type="match status" value="3"/>
</dbReference>
<keyword evidence="8" id="KW-1207">Sterol metabolism</keyword>
<dbReference type="InterPro" id="IPR000172">
    <property type="entry name" value="GMC_OxRdtase_N"/>
</dbReference>
<dbReference type="PRINTS" id="PR00411">
    <property type="entry name" value="PNDRDTASEI"/>
</dbReference>
<dbReference type="Proteomes" id="UP000001935">
    <property type="component" value="Chromosome"/>
</dbReference>
<evidence type="ECO:0000256" key="5">
    <source>
        <dbReference type="ARBA" id="ARBA00022827"/>
    </source>
</evidence>
<evidence type="ECO:0000259" key="17">
    <source>
        <dbReference type="Pfam" id="PF05199"/>
    </source>
</evidence>
<evidence type="ECO:0000313" key="18">
    <source>
        <dbReference type="EMBL" id="ABC82850.1"/>
    </source>
</evidence>
<evidence type="ECO:0000256" key="4">
    <source>
        <dbReference type="ARBA" id="ARBA00022630"/>
    </source>
</evidence>
<dbReference type="EMBL" id="CP000251">
    <property type="protein sequence ID" value="ABC82850.1"/>
    <property type="molecule type" value="Genomic_DNA"/>
</dbReference>
<keyword evidence="9" id="KW-0753">Steroid metabolism</keyword>
<dbReference type="EC" id="1.1.3.6" evidence="13"/>
<evidence type="ECO:0000256" key="15">
    <source>
        <dbReference type="ARBA" id="ARBA00049778"/>
    </source>
</evidence>
<evidence type="ECO:0000256" key="9">
    <source>
        <dbReference type="ARBA" id="ARBA00023221"/>
    </source>
</evidence>
<feature type="domain" description="Glucose-methanol-choline oxidoreductase C-terminal" evidence="17">
    <location>
        <begin position="464"/>
        <end position="521"/>
    </location>
</feature>
<keyword evidence="7" id="KW-0443">Lipid metabolism</keyword>
<dbReference type="EC" id="5.3.3.1" evidence="11"/>
<dbReference type="SUPFAM" id="SSF51905">
    <property type="entry name" value="FAD/NAD(P)-binding domain"/>
    <property type="match status" value="1"/>
</dbReference>
<keyword evidence="3" id="KW-0153">Cholesterol metabolism</keyword>
<evidence type="ECO:0000256" key="13">
    <source>
        <dbReference type="ARBA" id="ARBA00049723"/>
    </source>
</evidence>
<dbReference type="InterPro" id="IPR007867">
    <property type="entry name" value="GMC_OxRtase_C"/>
</dbReference>
<dbReference type="Pfam" id="PF00732">
    <property type="entry name" value="GMC_oxred_N"/>
    <property type="match status" value="1"/>
</dbReference>
<dbReference type="Pfam" id="PF05199">
    <property type="entry name" value="GMC_oxred_C"/>
    <property type="match status" value="1"/>
</dbReference>
<dbReference type="InterPro" id="IPR036188">
    <property type="entry name" value="FAD/NAD-bd_sf"/>
</dbReference>
<keyword evidence="10" id="KW-0413">Isomerase</keyword>
<organism evidence="18 19">
    <name type="scientific">Anaeromyxobacter dehalogenans (strain 2CP-C)</name>
    <dbReference type="NCBI Taxonomy" id="290397"/>
    <lineage>
        <taxon>Bacteria</taxon>
        <taxon>Pseudomonadati</taxon>
        <taxon>Myxococcota</taxon>
        <taxon>Myxococcia</taxon>
        <taxon>Myxococcales</taxon>
        <taxon>Cystobacterineae</taxon>
        <taxon>Anaeromyxobacteraceae</taxon>
        <taxon>Anaeromyxobacter</taxon>
    </lineage>
</organism>
<dbReference type="PANTHER" id="PTHR47470">
    <property type="entry name" value="CHOLESTEROL OXIDASE"/>
    <property type="match status" value="1"/>
</dbReference>
<evidence type="ECO:0000256" key="10">
    <source>
        <dbReference type="ARBA" id="ARBA00023235"/>
    </source>
</evidence>
<feature type="domain" description="Glucose-methanol-choline oxidoreductase N-terminal" evidence="16">
    <location>
        <begin position="196"/>
        <end position="285"/>
    </location>
</feature>
<keyword evidence="5" id="KW-0274">FAD</keyword>
<dbReference type="GO" id="GO:0016995">
    <property type="term" value="F:cholesterol oxidase activity"/>
    <property type="evidence" value="ECO:0007669"/>
    <property type="project" value="UniProtKB-EC"/>
</dbReference>
<dbReference type="GO" id="GO:0004769">
    <property type="term" value="F:steroid Delta-isomerase activity"/>
    <property type="evidence" value="ECO:0007669"/>
    <property type="project" value="UniProtKB-EC"/>
</dbReference>
<evidence type="ECO:0000313" key="19">
    <source>
        <dbReference type="Proteomes" id="UP000001935"/>
    </source>
</evidence>
<gene>
    <name evidence="18" type="ordered locus">Adeh_3081</name>
</gene>
<sequence length="547" mass="59186">MPGPTEPALPDTRFDFDYLVIGSGFGGAVSALRLAEKGWRVGVLEMGKRWRPEDFPRTNWNLRKFLWMPRLRLFGIQQITLLRDVLVLHGAGVGGGSLVYANTLLVPPDRAFDDPRWPGGGWRARLAPHYATAKFMLGAVEAPEVFPGDEALRQAVDEETGRGHTFSRHTVAVHFGDAKRAVPDPYFGGEGPERIGCSLCGECMTGCRHGAKNTLDRNYLHLAERRGAEILPETLVTDLRPLAGGGWEVHTRSSTHVVRRQRRVLRARGVVLAAGAIGTVRLLLRCKAVGSLPALSGQVGNHVRTNSEALLAVTARRDDVDYSHGLAITSGLQADDDTHMEVVRYGAGHDFMSLLATHLTGGGPPWPRPLRWLGNLFRHPVDFFRAHWPFGWARRTAVLLVMQPLASHLRLRLARRPWGRSLTSALDGPRPPSYMPLANAVARRMAARMDGVAQSGLHEVFLGASSTAHILGGATMGASPAEGVCDAQGHVFGYQDLYVADGSLVPANLGVNPSLTITALAEHVMSRIPANPAGGQRPAPRPPGGAA</sequence>
<dbReference type="GO" id="GO:0008203">
    <property type="term" value="P:cholesterol metabolic process"/>
    <property type="evidence" value="ECO:0007669"/>
    <property type="project" value="UniProtKB-KW"/>
</dbReference>
<keyword evidence="6" id="KW-0560">Oxidoreductase</keyword>
<dbReference type="PANTHER" id="PTHR47470:SF1">
    <property type="entry name" value="FAD-DEPENDENT OXIDOREDUCTASE 2 FAD BINDING DOMAIN-CONTAINING PROTEIN"/>
    <property type="match status" value="1"/>
</dbReference>
<evidence type="ECO:0000256" key="14">
    <source>
        <dbReference type="ARBA" id="ARBA00049744"/>
    </source>
</evidence>
<evidence type="ECO:0000256" key="6">
    <source>
        <dbReference type="ARBA" id="ARBA00023002"/>
    </source>
</evidence>
<evidence type="ECO:0000256" key="11">
    <source>
        <dbReference type="ARBA" id="ARBA00038856"/>
    </source>
</evidence>
<evidence type="ECO:0000256" key="2">
    <source>
        <dbReference type="ARBA" id="ARBA00010790"/>
    </source>
</evidence>
<dbReference type="GO" id="GO:0050660">
    <property type="term" value="F:flavin adenine dinucleotide binding"/>
    <property type="evidence" value="ECO:0007669"/>
    <property type="project" value="InterPro"/>
</dbReference>
<dbReference type="OrthoDB" id="337582at2"/>